<name>A0AA97AL95_9CYAN</name>
<dbReference type="InterPro" id="IPR050266">
    <property type="entry name" value="AB_hydrolase_sf"/>
</dbReference>
<accession>A0AA97AL95</accession>
<organism evidence="3">
    <name type="scientific">Leptolyngbya sp. NK1-12</name>
    <dbReference type="NCBI Taxonomy" id="2547451"/>
    <lineage>
        <taxon>Bacteria</taxon>
        <taxon>Bacillati</taxon>
        <taxon>Cyanobacteriota</taxon>
        <taxon>Cyanophyceae</taxon>
        <taxon>Leptolyngbyales</taxon>
        <taxon>Leptolyngbyaceae</taxon>
        <taxon>Leptolyngbya group</taxon>
        <taxon>Leptolyngbya</taxon>
    </lineage>
</organism>
<dbReference type="PANTHER" id="PTHR43798:SF31">
    <property type="entry name" value="AB HYDROLASE SUPERFAMILY PROTEIN YCLE"/>
    <property type="match status" value="1"/>
</dbReference>
<dbReference type="InterPro" id="IPR029058">
    <property type="entry name" value="AB_hydrolase_fold"/>
</dbReference>
<feature type="domain" description="AB hydrolase-1" evidence="2">
    <location>
        <begin position="27"/>
        <end position="133"/>
    </location>
</feature>
<protein>
    <submittedName>
        <fullName evidence="3">Alpha/beta hydrolase</fullName>
    </submittedName>
</protein>
<evidence type="ECO:0000256" key="1">
    <source>
        <dbReference type="ARBA" id="ARBA00022801"/>
    </source>
</evidence>
<dbReference type="GO" id="GO:0016787">
    <property type="term" value="F:hydrolase activity"/>
    <property type="evidence" value="ECO:0007669"/>
    <property type="project" value="UniProtKB-KW"/>
</dbReference>
<evidence type="ECO:0000259" key="2">
    <source>
        <dbReference type="Pfam" id="PF00561"/>
    </source>
</evidence>
<evidence type="ECO:0000313" key="3">
    <source>
        <dbReference type="EMBL" id="WNZ24392.1"/>
    </source>
</evidence>
<dbReference type="SUPFAM" id="SSF53474">
    <property type="entry name" value="alpha/beta-Hydrolases"/>
    <property type="match status" value="1"/>
</dbReference>
<dbReference type="EMBL" id="CP053586">
    <property type="protein sequence ID" value="WNZ24392.1"/>
    <property type="molecule type" value="Genomic_DNA"/>
</dbReference>
<gene>
    <name evidence="3" type="ORF">HJG54_17035</name>
</gene>
<reference evidence="3" key="1">
    <citation type="submission" date="2020-05" db="EMBL/GenBank/DDBJ databases">
        <authorList>
            <person name="Zhu T."/>
            <person name="Keshari N."/>
            <person name="Lu X."/>
        </authorList>
    </citation>
    <scope>NUCLEOTIDE SEQUENCE</scope>
    <source>
        <strain evidence="3">NK1-12</strain>
    </source>
</reference>
<dbReference type="AlphaFoldDB" id="A0AA97AL95"/>
<sequence>MLVSRQINLGDYLISYKHGGNGLDSTPLLFIHGWGVSTEPYQEILDQLAQHHVLIAPDLPGTADSKSAQPLEDYQSYAKALLLLLDALNIEKAHVIGHSLGGGIAIMMAALAPNRVRSLVLANSTVRPADPLWEMLVRRILEILMQFSISKLKLQLITVPQVLLHNLLFNPHHLLHSFNLVIQKDLKTLLSLIQAPCLILWTEQDLTTPIMVAHQLLERIQQSKLVTIPEGFHEWVLLHPKEAASIITNFINQVEEVSSPDLTN</sequence>
<dbReference type="PANTHER" id="PTHR43798">
    <property type="entry name" value="MONOACYLGLYCEROL LIPASE"/>
    <property type="match status" value="1"/>
</dbReference>
<keyword evidence="1 3" id="KW-0378">Hydrolase</keyword>
<dbReference type="Pfam" id="PF00561">
    <property type="entry name" value="Abhydrolase_1"/>
    <property type="match status" value="1"/>
</dbReference>
<dbReference type="GO" id="GO:0016020">
    <property type="term" value="C:membrane"/>
    <property type="evidence" value="ECO:0007669"/>
    <property type="project" value="TreeGrafter"/>
</dbReference>
<dbReference type="Gene3D" id="3.40.50.1820">
    <property type="entry name" value="alpha/beta hydrolase"/>
    <property type="match status" value="1"/>
</dbReference>
<dbReference type="PRINTS" id="PR00111">
    <property type="entry name" value="ABHYDROLASE"/>
</dbReference>
<dbReference type="InterPro" id="IPR000073">
    <property type="entry name" value="AB_hydrolase_1"/>
</dbReference>
<proteinExistence type="predicted"/>